<dbReference type="Proteomes" id="UP000197277">
    <property type="component" value="Unassembled WGS sequence"/>
</dbReference>
<protein>
    <recommendedName>
        <fullName evidence="3">DUF3575 domain-containing protein</fullName>
    </recommendedName>
</protein>
<accession>A0A246FSI3</accession>
<gene>
    <name evidence="1" type="ORF">CDA63_02850</name>
</gene>
<name>A0A246FSI3_9BACT</name>
<dbReference type="EMBL" id="NIRR01000002">
    <property type="protein sequence ID" value="OWP64714.1"/>
    <property type="molecule type" value="Genomic_DNA"/>
</dbReference>
<evidence type="ECO:0000313" key="2">
    <source>
        <dbReference type="Proteomes" id="UP000197277"/>
    </source>
</evidence>
<comment type="caution">
    <text evidence="1">The sequence shown here is derived from an EMBL/GenBank/DDBJ whole genome shotgun (WGS) entry which is preliminary data.</text>
</comment>
<reference evidence="1 2" key="1">
    <citation type="submission" date="2017-06" db="EMBL/GenBank/DDBJ databases">
        <title>Hymenobacter amundsenii sp. nov. isolated from regoliths in Antarctica.</title>
        <authorList>
            <person name="Sedlacek I."/>
            <person name="Kralova S."/>
            <person name="Pantucek R."/>
            <person name="Svec P."/>
            <person name="Holochova P."/>
            <person name="Stankova E."/>
            <person name="Vrbovska V."/>
            <person name="Busse H.-J."/>
        </authorList>
    </citation>
    <scope>NUCLEOTIDE SEQUENCE [LARGE SCALE GENOMIC DNA]</scope>
    <source>
        <strain evidence="1 2">CCM 8682</strain>
    </source>
</reference>
<organism evidence="1 2">
    <name type="scientific">Hymenobacter amundsenii</name>
    <dbReference type="NCBI Taxonomy" id="2006685"/>
    <lineage>
        <taxon>Bacteria</taxon>
        <taxon>Pseudomonadati</taxon>
        <taxon>Bacteroidota</taxon>
        <taxon>Cytophagia</taxon>
        <taxon>Cytophagales</taxon>
        <taxon>Hymenobacteraceae</taxon>
        <taxon>Hymenobacter</taxon>
    </lineage>
</organism>
<dbReference type="AlphaFoldDB" id="A0A246FSI3"/>
<keyword evidence="2" id="KW-1185">Reference proteome</keyword>
<sequence>MADLIRDGSPVLPLLLGYERQVGQHLSGNIEILLTASKAKERATGLALQMRYYIASPRYPTALAGFYVAPTVSSRLVKRDYRAHFLWYTPSGFIQRRTLGGAGALVGRQAAFGPSGRLLFDASIGLMSWKQLNSSADIPAGCKRCTDEPTSYENTVFVPDGRLSLGYRF</sequence>
<evidence type="ECO:0000313" key="1">
    <source>
        <dbReference type="EMBL" id="OWP64714.1"/>
    </source>
</evidence>
<proteinExistence type="predicted"/>
<evidence type="ECO:0008006" key="3">
    <source>
        <dbReference type="Google" id="ProtNLM"/>
    </source>
</evidence>